<evidence type="ECO:0000313" key="5">
    <source>
        <dbReference type="Proteomes" id="UP000660262"/>
    </source>
</evidence>
<protein>
    <submittedName>
        <fullName evidence="4">Uncharacterized protein</fullName>
    </submittedName>
</protein>
<accession>A0A830HQL2</accession>
<proteinExistence type="predicted"/>
<feature type="coiled-coil region" evidence="1">
    <location>
        <begin position="71"/>
        <end position="140"/>
    </location>
</feature>
<sequence>MAASPLAMLREHWPKLAATAILILFGVLALQHQRESAKQSETSMSKIIHDYDSKECARLLEEQQSQDDQILAAQRANLEEEKRRAAEAATDARYAHNKKHDATQRMDRLRNELAAKDKQIRSLQERLSQCIVDNKSLREKAEGAVGLQDELMRKVQDQDEKLSQVEGITDTFKFLSDEYKESKTREVSGEGPYRNNTDSNERARASKFDAVKRTEEASAESRAQADQEAKELEAVRAAGGMANAEQAGR</sequence>
<evidence type="ECO:0000256" key="2">
    <source>
        <dbReference type="SAM" id="MobiDB-lite"/>
    </source>
</evidence>
<evidence type="ECO:0000256" key="1">
    <source>
        <dbReference type="SAM" id="Coils"/>
    </source>
</evidence>
<feature type="compositionally biased region" description="Basic and acidic residues" evidence="2">
    <location>
        <begin position="199"/>
        <end position="216"/>
    </location>
</feature>
<comment type="caution">
    <text evidence="4">The sequence shown here is derived from an EMBL/GenBank/DDBJ whole genome shotgun (WGS) entry which is preliminary data.</text>
</comment>
<keyword evidence="1" id="KW-0175">Coiled coil</keyword>
<name>A0A830HQL2_9CHLO</name>
<feature type="chain" id="PRO_5032832568" evidence="3">
    <location>
        <begin position="30"/>
        <end position="249"/>
    </location>
</feature>
<feature type="region of interest" description="Disordered" evidence="2">
    <location>
        <begin position="180"/>
        <end position="249"/>
    </location>
</feature>
<feature type="compositionally biased region" description="Basic and acidic residues" evidence="2">
    <location>
        <begin position="223"/>
        <end position="234"/>
    </location>
</feature>
<evidence type="ECO:0000313" key="4">
    <source>
        <dbReference type="EMBL" id="GHP09434.1"/>
    </source>
</evidence>
<reference evidence="4" key="1">
    <citation type="submission" date="2020-10" db="EMBL/GenBank/DDBJ databases">
        <title>Unveiling of a novel bifunctional photoreceptor, Dualchrome1, isolated from a cosmopolitan green alga.</title>
        <authorList>
            <person name="Suzuki S."/>
            <person name="Kawachi M."/>
        </authorList>
    </citation>
    <scope>NUCLEOTIDE SEQUENCE</scope>
    <source>
        <strain evidence="4">NIES 2893</strain>
    </source>
</reference>
<dbReference type="EMBL" id="BNJQ01000025">
    <property type="protein sequence ID" value="GHP09434.1"/>
    <property type="molecule type" value="Genomic_DNA"/>
</dbReference>
<keyword evidence="3" id="KW-0732">Signal</keyword>
<feature type="signal peptide" evidence="3">
    <location>
        <begin position="1"/>
        <end position="29"/>
    </location>
</feature>
<keyword evidence="5" id="KW-1185">Reference proteome</keyword>
<dbReference type="AlphaFoldDB" id="A0A830HQL2"/>
<evidence type="ECO:0000256" key="3">
    <source>
        <dbReference type="SAM" id="SignalP"/>
    </source>
</evidence>
<organism evidence="4 5">
    <name type="scientific">Pycnococcus provasolii</name>
    <dbReference type="NCBI Taxonomy" id="41880"/>
    <lineage>
        <taxon>Eukaryota</taxon>
        <taxon>Viridiplantae</taxon>
        <taxon>Chlorophyta</taxon>
        <taxon>Pseudoscourfieldiophyceae</taxon>
        <taxon>Pseudoscourfieldiales</taxon>
        <taxon>Pycnococcaceae</taxon>
        <taxon>Pycnococcus</taxon>
    </lineage>
</organism>
<dbReference type="Proteomes" id="UP000660262">
    <property type="component" value="Unassembled WGS sequence"/>
</dbReference>
<gene>
    <name evidence="4" type="ORF">PPROV_000816900</name>
</gene>